<dbReference type="EMBL" id="BLLF01001555">
    <property type="protein sequence ID" value="GFH19997.1"/>
    <property type="molecule type" value="Genomic_DNA"/>
</dbReference>
<keyword evidence="2" id="KW-1185">Reference proteome</keyword>
<evidence type="ECO:0000313" key="2">
    <source>
        <dbReference type="Proteomes" id="UP000485058"/>
    </source>
</evidence>
<dbReference type="AlphaFoldDB" id="A0A699ZBE3"/>
<name>A0A699ZBE3_HAELA</name>
<reference evidence="1 2" key="1">
    <citation type="submission" date="2020-02" db="EMBL/GenBank/DDBJ databases">
        <title>Draft genome sequence of Haematococcus lacustris strain NIES-144.</title>
        <authorList>
            <person name="Morimoto D."/>
            <person name="Nakagawa S."/>
            <person name="Yoshida T."/>
            <person name="Sawayama S."/>
        </authorList>
    </citation>
    <scope>NUCLEOTIDE SEQUENCE [LARGE SCALE GENOMIC DNA]</scope>
    <source>
        <strain evidence="1 2">NIES-144</strain>
    </source>
</reference>
<sequence>MRGVAAAGLEAGAVVPSEVVEARLYDQLVLWVEACSKRALLASLLGCNTVEDTVEEGGGEAGDTLVCADPNGVFGGSECPARPAGIALGVSRTFHLCTTSSLSKVDGFTAMWLTVAHRDLFAGTCSSTRAKTPMDCADGQTTRIDVQLPM</sequence>
<gene>
    <name evidence="1" type="ORF">HaLaN_17042</name>
</gene>
<dbReference type="Proteomes" id="UP000485058">
    <property type="component" value="Unassembled WGS sequence"/>
</dbReference>
<proteinExistence type="predicted"/>
<accession>A0A699ZBE3</accession>
<protein>
    <submittedName>
        <fullName evidence="1">Uncharacterized protein</fullName>
    </submittedName>
</protein>
<organism evidence="1 2">
    <name type="scientific">Haematococcus lacustris</name>
    <name type="common">Green alga</name>
    <name type="synonym">Haematococcus pluvialis</name>
    <dbReference type="NCBI Taxonomy" id="44745"/>
    <lineage>
        <taxon>Eukaryota</taxon>
        <taxon>Viridiplantae</taxon>
        <taxon>Chlorophyta</taxon>
        <taxon>core chlorophytes</taxon>
        <taxon>Chlorophyceae</taxon>
        <taxon>CS clade</taxon>
        <taxon>Chlamydomonadales</taxon>
        <taxon>Haematococcaceae</taxon>
        <taxon>Haematococcus</taxon>
    </lineage>
</organism>
<evidence type="ECO:0000313" key="1">
    <source>
        <dbReference type="EMBL" id="GFH19997.1"/>
    </source>
</evidence>
<comment type="caution">
    <text evidence="1">The sequence shown here is derived from an EMBL/GenBank/DDBJ whole genome shotgun (WGS) entry which is preliminary data.</text>
</comment>